<name>A0A3B0QY74_9ZZZZ</name>
<dbReference type="AlphaFoldDB" id="A0A3B0QY74"/>
<evidence type="ECO:0000259" key="1">
    <source>
        <dbReference type="Pfam" id="PF01863"/>
    </source>
</evidence>
<proteinExistence type="predicted"/>
<reference evidence="2" key="1">
    <citation type="submission" date="2018-06" db="EMBL/GenBank/DDBJ databases">
        <authorList>
            <person name="Zhirakovskaya E."/>
        </authorList>
    </citation>
    <scope>NUCLEOTIDE SEQUENCE</scope>
</reference>
<sequence length="193" mass="21623">MRGKTTITIDPVGPVLFESSSRARRIGISVRPFKGVRVGVPYGVPLEVARDFAAANTGWIQKQILHADKIELKAQSAEAVQLSLFGGMEEKASKEEILTRLAVLSEQHGLAYNKASVRRQRTLWGSCSPKGNISLNLHLTKLPSELMDYVIIHELVHTKVLNHSARFWSELERLVPGAKRIDKRLKEHRPSGW</sequence>
<dbReference type="Pfam" id="PF01863">
    <property type="entry name" value="YgjP-like"/>
    <property type="match status" value="1"/>
</dbReference>
<dbReference type="GO" id="GO:0016787">
    <property type="term" value="F:hydrolase activity"/>
    <property type="evidence" value="ECO:0007669"/>
    <property type="project" value="UniProtKB-KW"/>
</dbReference>
<dbReference type="Gene3D" id="3.30.2010.10">
    <property type="entry name" value="Metalloproteases ('zincins'), catalytic domain"/>
    <property type="match status" value="1"/>
</dbReference>
<dbReference type="PANTHER" id="PTHR30399:SF1">
    <property type="entry name" value="UTP PYROPHOSPHATASE"/>
    <property type="match status" value="1"/>
</dbReference>
<dbReference type="InterPro" id="IPR002725">
    <property type="entry name" value="YgjP-like_metallopeptidase"/>
</dbReference>
<dbReference type="InterPro" id="IPR053136">
    <property type="entry name" value="UTP_pyrophosphatase-like"/>
</dbReference>
<dbReference type="PANTHER" id="PTHR30399">
    <property type="entry name" value="UNCHARACTERIZED PROTEIN YGJP"/>
    <property type="match status" value="1"/>
</dbReference>
<organism evidence="2">
    <name type="scientific">hydrothermal vent metagenome</name>
    <dbReference type="NCBI Taxonomy" id="652676"/>
    <lineage>
        <taxon>unclassified sequences</taxon>
        <taxon>metagenomes</taxon>
        <taxon>ecological metagenomes</taxon>
    </lineage>
</organism>
<gene>
    <name evidence="2" type="ORF">MNBD_DELTA01-395</name>
</gene>
<dbReference type="CDD" id="cd07344">
    <property type="entry name" value="M48_yhfN_like"/>
    <property type="match status" value="1"/>
</dbReference>
<accession>A0A3B0QY74</accession>
<protein>
    <submittedName>
        <fullName evidence="2">Predicted metal-dependent hydrolase</fullName>
    </submittedName>
</protein>
<keyword evidence="2" id="KW-0378">Hydrolase</keyword>
<feature type="domain" description="YgjP-like metallopeptidase" evidence="1">
    <location>
        <begin position="72"/>
        <end position="188"/>
    </location>
</feature>
<evidence type="ECO:0000313" key="2">
    <source>
        <dbReference type="EMBL" id="VAV85021.1"/>
    </source>
</evidence>
<dbReference type="EMBL" id="UOEA01000080">
    <property type="protein sequence ID" value="VAV85021.1"/>
    <property type="molecule type" value="Genomic_DNA"/>
</dbReference>